<dbReference type="InterPro" id="IPR016181">
    <property type="entry name" value="Acyl_CoA_acyltransferase"/>
</dbReference>
<dbReference type="InterPro" id="IPR050769">
    <property type="entry name" value="NAT_camello-type"/>
</dbReference>
<dbReference type="InterPro" id="IPR000182">
    <property type="entry name" value="GNAT_dom"/>
</dbReference>
<reference evidence="3 4" key="1">
    <citation type="submission" date="2021-10" db="EMBL/GenBank/DDBJ databases">
        <authorList>
            <person name="Criscuolo A."/>
        </authorList>
    </citation>
    <scope>NUCLEOTIDE SEQUENCE [LARGE SCALE GENOMIC DNA]</scope>
    <source>
        <strain evidence="4">CIP 111899</strain>
    </source>
</reference>
<dbReference type="Proteomes" id="UP000789423">
    <property type="component" value="Unassembled WGS sequence"/>
</dbReference>
<keyword evidence="4" id="KW-1185">Reference proteome</keyword>
<organism evidence="3 4">
    <name type="scientific">Bacillus rhizoplanae</name>
    <dbReference type="NCBI Taxonomy" id="2880966"/>
    <lineage>
        <taxon>Bacteria</taxon>
        <taxon>Bacillati</taxon>
        <taxon>Bacillota</taxon>
        <taxon>Bacilli</taxon>
        <taxon>Bacillales</taxon>
        <taxon>Bacillaceae</taxon>
        <taxon>Bacillus</taxon>
    </lineage>
</organism>
<gene>
    <name evidence="3" type="ORF">BACCIP111899_03752</name>
</gene>
<evidence type="ECO:0000313" key="3">
    <source>
        <dbReference type="EMBL" id="CAG9614519.1"/>
    </source>
</evidence>
<sequence>MNDSITLKEYSSDYQSQILDLILSIQQDEYNIPISKEDQPDLVSIESVYQSENGNFWIALYQGEVVGTIALLDIGNRQVALRKMFVKKDYRGKTFQTASLLLHNAIAWAKTKEVKEIYLGTTLQFVAAHRFYEKHRFENIELNKLPINFPIMQVDKKLYKYIVS</sequence>
<dbReference type="PANTHER" id="PTHR13947">
    <property type="entry name" value="GNAT FAMILY N-ACETYLTRANSFERASE"/>
    <property type="match status" value="1"/>
</dbReference>
<dbReference type="Gene3D" id="3.40.630.30">
    <property type="match status" value="1"/>
</dbReference>
<proteinExistence type="predicted"/>
<dbReference type="PROSITE" id="PS51186">
    <property type="entry name" value="GNAT"/>
    <property type="match status" value="1"/>
</dbReference>
<accession>A0ABM8YFA2</accession>
<feature type="domain" description="N-acetyltransferase" evidence="2">
    <location>
        <begin position="5"/>
        <end position="164"/>
    </location>
</feature>
<name>A0ABM8YFA2_9BACI</name>
<evidence type="ECO:0000313" key="4">
    <source>
        <dbReference type="Proteomes" id="UP000789423"/>
    </source>
</evidence>
<evidence type="ECO:0000259" key="2">
    <source>
        <dbReference type="PROSITE" id="PS51186"/>
    </source>
</evidence>
<dbReference type="CDD" id="cd04301">
    <property type="entry name" value="NAT_SF"/>
    <property type="match status" value="1"/>
</dbReference>
<dbReference type="Pfam" id="PF00583">
    <property type="entry name" value="Acetyltransf_1"/>
    <property type="match status" value="1"/>
</dbReference>
<dbReference type="PANTHER" id="PTHR13947:SF37">
    <property type="entry name" value="LD18367P"/>
    <property type="match status" value="1"/>
</dbReference>
<dbReference type="RefSeq" id="WP_230576466.1">
    <property type="nucleotide sequence ID" value="NZ_CAKJTI010000030.1"/>
</dbReference>
<protein>
    <recommendedName>
        <fullName evidence="2">N-acetyltransferase domain-containing protein</fullName>
    </recommendedName>
</protein>
<evidence type="ECO:0000256" key="1">
    <source>
        <dbReference type="ARBA" id="ARBA00022679"/>
    </source>
</evidence>
<dbReference type="SUPFAM" id="SSF55729">
    <property type="entry name" value="Acyl-CoA N-acyltransferases (Nat)"/>
    <property type="match status" value="1"/>
</dbReference>
<keyword evidence="1" id="KW-0808">Transferase</keyword>
<dbReference type="EMBL" id="CAKJTI010000030">
    <property type="protein sequence ID" value="CAG9614519.1"/>
    <property type="molecule type" value="Genomic_DNA"/>
</dbReference>
<comment type="caution">
    <text evidence="3">The sequence shown here is derived from an EMBL/GenBank/DDBJ whole genome shotgun (WGS) entry which is preliminary data.</text>
</comment>